<dbReference type="RefSeq" id="WP_064604616.1">
    <property type="nucleotide sequence ID" value="NZ_JAABLA010000007.1"/>
</dbReference>
<proteinExistence type="predicted"/>
<organism evidence="1 2">
    <name type="scientific">Moraxella catarrhalis</name>
    <name type="common">Branhamella catarrhalis</name>
    <dbReference type="NCBI Taxonomy" id="480"/>
    <lineage>
        <taxon>Bacteria</taxon>
        <taxon>Pseudomonadati</taxon>
        <taxon>Pseudomonadota</taxon>
        <taxon>Gammaproteobacteria</taxon>
        <taxon>Moraxellales</taxon>
        <taxon>Moraxellaceae</taxon>
        <taxon>Moraxella</taxon>
    </lineage>
</organism>
<dbReference type="Gene3D" id="1.10.260.40">
    <property type="entry name" value="lambda repressor-like DNA-binding domains"/>
    <property type="match status" value="1"/>
</dbReference>
<evidence type="ECO:0000313" key="1">
    <source>
        <dbReference type="EMBL" id="OAV23594.1"/>
    </source>
</evidence>
<protein>
    <submittedName>
        <fullName evidence="1">Phage protein</fullName>
    </submittedName>
</protein>
<comment type="caution">
    <text evidence="1">The sequence shown here is derived from an EMBL/GenBank/DDBJ whole genome shotgun (WGS) entry which is preliminary data.</text>
</comment>
<dbReference type="AlphaFoldDB" id="A0A198XS89"/>
<gene>
    <name evidence="1" type="ORF">AO370_1638</name>
</gene>
<dbReference type="GO" id="GO:0003677">
    <property type="term" value="F:DNA binding"/>
    <property type="evidence" value="ECO:0007669"/>
    <property type="project" value="InterPro"/>
</dbReference>
<dbReference type="EMBL" id="LXHQ01000042">
    <property type="protein sequence ID" value="OAV23594.1"/>
    <property type="molecule type" value="Genomic_DNA"/>
</dbReference>
<dbReference type="OrthoDB" id="6940327at2"/>
<sequence>MKPDIKSHNPNPTYIRTLLKKAGLSQRKAAHMLGVSERMMRYYLVHTDDPNYRPMPYAVQFCLECLAKT</sequence>
<dbReference type="Proteomes" id="UP000078295">
    <property type="component" value="Unassembled WGS sequence"/>
</dbReference>
<name>A0A198XS89_MORCA</name>
<dbReference type="SUPFAM" id="SSF47413">
    <property type="entry name" value="lambda repressor-like DNA-binding domains"/>
    <property type="match status" value="1"/>
</dbReference>
<dbReference type="InterPro" id="IPR001387">
    <property type="entry name" value="Cro/C1-type_HTH"/>
</dbReference>
<accession>A0A198XS89</accession>
<dbReference type="InterPro" id="IPR010982">
    <property type="entry name" value="Lambda_DNA-bd_dom_sf"/>
</dbReference>
<reference evidence="1 2" key="1">
    <citation type="journal article" date="2016" name="Genome Biol. Evol.">
        <title>Comparative Genomic Analyses of the Moraxella catarrhalis Serosensitive and Seroresistant Lineages Demonstrate Their Independent Evolution.</title>
        <authorList>
            <person name="Earl J.P."/>
            <person name="de Vries S.P."/>
            <person name="Ahmed A."/>
            <person name="Powell E."/>
            <person name="Schultz M.P."/>
            <person name="Hermans P.W."/>
            <person name="Hill D.J."/>
            <person name="Zhou Z."/>
            <person name="Constantinidou C.I."/>
            <person name="Hu F.Z."/>
            <person name="Bootsma H.J."/>
            <person name="Ehrlich G.D."/>
        </authorList>
    </citation>
    <scope>NUCLEOTIDE SEQUENCE [LARGE SCALE GENOMIC DNA]</scope>
    <source>
        <strain evidence="1 2">F23</strain>
    </source>
</reference>
<dbReference type="CDD" id="cd00093">
    <property type="entry name" value="HTH_XRE"/>
    <property type="match status" value="1"/>
</dbReference>
<evidence type="ECO:0000313" key="2">
    <source>
        <dbReference type="Proteomes" id="UP000078295"/>
    </source>
</evidence>